<feature type="binding site" evidence="12">
    <location>
        <position position="287"/>
    </location>
    <ligand>
        <name>[4Fe-4S] cluster</name>
        <dbReference type="ChEBI" id="CHEBI:49883"/>
        <label>2</label>
        <note>4Fe-4S-substrate</note>
    </ligand>
</feature>
<dbReference type="SFLD" id="SFLDS00029">
    <property type="entry name" value="Radical_SAM"/>
    <property type="match status" value="1"/>
</dbReference>
<keyword evidence="6 12" id="KW-0408">Iron</keyword>
<dbReference type="Gene3D" id="3.20.20.70">
    <property type="entry name" value="Aldolase class I"/>
    <property type="match status" value="1"/>
</dbReference>
<feature type="binding site" evidence="12">
    <location>
        <position position="96"/>
    </location>
    <ligand>
        <name>S-adenosyl-L-methionine</name>
        <dbReference type="ChEBI" id="CHEBI:59789"/>
    </ligand>
</feature>
<feature type="binding site" evidence="12">
    <location>
        <position position="92"/>
    </location>
    <ligand>
        <name>GTP</name>
        <dbReference type="ChEBI" id="CHEBI:37565"/>
    </ligand>
</feature>
<evidence type="ECO:0000256" key="5">
    <source>
        <dbReference type="ARBA" id="ARBA00022741"/>
    </source>
</evidence>
<dbReference type="Pfam" id="PF06463">
    <property type="entry name" value="Mob_synth_C"/>
    <property type="match status" value="1"/>
</dbReference>
<feature type="binding site" evidence="12">
    <location>
        <position position="151"/>
    </location>
    <ligand>
        <name>S-adenosyl-L-methionine</name>
        <dbReference type="ChEBI" id="CHEBI:59789"/>
    </ligand>
</feature>
<feature type="domain" description="Radical SAM core" evidence="13">
    <location>
        <begin position="29"/>
        <end position="264"/>
    </location>
</feature>
<proteinExistence type="inferred from homology"/>
<evidence type="ECO:0000256" key="6">
    <source>
        <dbReference type="ARBA" id="ARBA00023004"/>
    </source>
</evidence>
<dbReference type="InterPro" id="IPR058240">
    <property type="entry name" value="rSAM_sf"/>
</dbReference>
<keyword evidence="7 12" id="KW-0411">Iron-sulfur</keyword>
<dbReference type="GO" id="GO:1904047">
    <property type="term" value="F:S-adenosyl-L-methionine binding"/>
    <property type="evidence" value="ECO:0007669"/>
    <property type="project" value="UniProtKB-UniRule"/>
</dbReference>
<feature type="binding site" evidence="12">
    <location>
        <begin position="292"/>
        <end position="294"/>
    </location>
    <ligand>
        <name>GTP</name>
        <dbReference type="ChEBI" id="CHEBI:37565"/>
    </ligand>
</feature>
<dbReference type="GO" id="GO:0051539">
    <property type="term" value="F:4 iron, 4 sulfur cluster binding"/>
    <property type="evidence" value="ECO:0007669"/>
    <property type="project" value="UniProtKB-UniRule"/>
</dbReference>
<evidence type="ECO:0000256" key="8">
    <source>
        <dbReference type="ARBA" id="ARBA00023134"/>
    </source>
</evidence>
<evidence type="ECO:0000256" key="3">
    <source>
        <dbReference type="ARBA" id="ARBA00022691"/>
    </source>
</evidence>
<dbReference type="PROSITE" id="PS51918">
    <property type="entry name" value="RADICAL_SAM"/>
    <property type="match status" value="1"/>
</dbReference>
<dbReference type="InterPro" id="IPR013785">
    <property type="entry name" value="Aldolase_TIM"/>
</dbReference>
<protein>
    <recommendedName>
        <fullName evidence="1 12">GTP 3',8-cyclase</fullName>
        <ecNumber evidence="1 12">4.1.99.22</ecNumber>
    </recommendedName>
    <alternativeName>
        <fullName evidence="12">Molybdenum cofactor biosynthesis protein A</fullName>
    </alternativeName>
</protein>
<dbReference type="CDD" id="cd01335">
    <property type="entry name" value="Radical_SAM"/>
    <property type="match status" value="1"/>
</dbReference>
<comment type="cofactor">
    <cofactor evidence="12">
        <name>[4Fe-4S] cluster</name>
        <dbReference type="ChEBI" id="CHEBI:49883"/>
    </cofactor>
    <text evidence="12">Binds 2 [4Fe-4S] clusters. Binds 1 [4Fe-4S] cluster coordinated with 3 cysteines and an exchangeable S-adenosyl-L-methionine and 1 [4Fe-4S] cluster coordinated with 3 cysteines and the GTP-derived substrate.</text>
</comment>
<dbReference type="InterPro" id="IPR000385">
    <property type="entry name" value="MoaA_NifB_PqqE_Fe-S-bd_CS"/>
</dbReference>
<dbReference type="GO" id="GO:0061799">
    <property type="term" value="F:cyclic pyranopterin monophosphate synthase activity"/>
    <property type="evidence" value="ECO:0007669"/>
    <property type="project" value="TreeGrafter"/>
</dbReference>
<dbReference type="GO" id="GO:0006777">
    <property type="term" value="P:Mo-molybdopterin cofactor biosynthetic process"/>
    <property type="evidence" value="ECO:0007669"/>
    <property type="project" value="UniProtKB-UniRule"/>
</dbReference>
<dbReference type="PANTHER" id="PTHR22960">
    <property type="entry name" value="MOLYBDOPTERIN COFACTOR SYNTHESIS PROTEIN A"/>
    <property type="match status" value="1"/>
</dbReference>
<dbReference type="InterPro" id="IPR010505">
    <property type="entry name" value="MoaA_twitch"/>
</dbReference>
<dbReference type="SFLD" id="SFLDG01386">
    <property type="entry name" value="main_SPASM_domain-containing"/>
    <property type="match status" value="1"/>
</dbReference>
<comment type="function">
    <text evidence="12">Catalyzes the cyclization of GTP to (8S)-3',8-cyclo-7,8-dihydroguanosine 5'-triphosphate.</text>
</comment>
<evidence type="ECO:0000313" key="14">
    <source>
        <dbReference type="EMBL" id="SIN95257.1"/>
    </source>
</evidence>
<keyword evidence="8 12" id="KW-0342">GTP-binding</keyword>
<comment type="pathway">
    <text evidence="12">Cofactor biosynthesis; molybdopterin biosynthesis.</text>
</comment>
<dbReference type="GO" id="GO:0061798">
    <property type="term" value="F:GTP 3',8'-cyclase activity"/>
    <property type="evidence" value="ECO:0007669"/>
    <property type="project" value="UniProtKB-UniRule"/>
</dbReference>
<keyword evidence="9 12" id="KW-0501">Molybdenum cofactor biosynthesis</keyword>
<dbReference type="InterPro" id="IPR050105">
    <property type="entry name" value="MoCo_biosynth_MoaA/MoaC"/>
</dbReference>
<dbReference type="PANTHER" id="PTHR22960:SF0">
    <property type="entry name" value="MOLYBDENUM COFACTOR BIOSYNTHESIS PROTEIN 1"/>
    <property type="match status" value="1"/>
</dbReference>
<keyword evidence="10 12" id="KW-0456">Lyase</keyword>
<feature type="binding site" evidence="12">
    <location>
        <position position="304"/>
    </location>
    <ligand>
        <name>[4Fe-4S] cluster</name>
        <dbReference type="ChEBI" id="CHEBI:49883"/>
        <label>2</label>
        <note>4Fe-4S-substrate</note>
    </ligand>
</feature>
<keyword evidence="3 12" id="KW-0949">S-adenosyl-L-methionine</keyword>
<dbReference type="Proteomes" id="UP000185151">
    <property type="component" value="Unassembled WGS sequence"/>
</dbReference>
<dbReference type="InterPro" id="IPR006638">
    <property type="entry name" value="Elp3/MiaA/NifB-like_rSAM"/>
</dbReference>
<dbReference type="EC" id="4.1.99.22" evidence="1 12"/>
<accession>A0A1N6FJ37</accession>
<dbReference type="CDD" id="cd21117">
    <property type="entry name" value="Twitch_MoaA"/>
    <property type="match status" value="1"/>
</dbReference>
<evidence type="ECO:0000256" key="10">
    <source>
        <dbReference type="ARBA" id="ARBA00023239"/>
    </source>
</evidence>
<feature type="binding site" evidence="12">
    <location>
        <position position="38"/>
    </location>
    <ligand>
        <name>GTP</name>
        <dbReference type="ChEBI" id="CHEBI:37565"/>
    </ligand>
</feature>
<feature type="binding site" evidence="12">
    <location>
        <position position="290"/>
    </location>
    <ligand>
        <name>[4Fe-4S] cluster</name>
        <dbReference type="ChEBI" id="CHEBI:49883"/>
        <label>2</label>
        <note>4Fe-4S-substrate</note>
    </ligand>
</feature>
<comment type="catalytic activity">
    <reaction evidence="11 12">
        <text>GTP + AH2 + S-adenosyl-L-methionine = (8S)-3',8-cyclo-7,8-dihydroguanosine 5'-triphosphate + 5'-deoxyadenosine + L-methionine + A + H(+)</text>
        <dbReference type="Rhea" id="RHEA:49576"/>
        <dbReference type="ChEBI" id="CHEBI:13193"/>
        <dbReference type="ChEBI" id="CHEBI:15378"/>
        <dbReference type="ChEBI" id="CHEBI:17319"/>
        <dbReference type="ChEBI" id="CHEBI:17499"/>
        <dbReference type="ChEBI" id="CHEBI:37565"/>
        <dbReference type="ChEBI" id="CHEBI:57844"/>
        <dbReference type="ChEBI" id="CHEBI:59789"/>
        <dbReference type="ChEBI" id="CHEBI:131766"/>
        <dbReference type="EC" id="4.1.99.22"/>
    </reaction>
</comment>
<feature type="binding site" evidence="12">
    <location>
        <position position="52"/>
    </location>
    <ligand>
        <name>[4Fe-4S] cluster</name>
        <dbReference type="ChEBI" id="CHEBI:49883"/>
        <label>1</label>
        <note>4Fe-4S-S-AdoMet</note>
    </ligand>
</feature>
<feature type="binding site" evidence="12">
    <location>
        <position position="49"/>
    </location>
    <ligand>
        <name>[4Fe-4S] cluster</name>
        <dbReference type="ChEBI" id="CHEBI:49883"/>
        <label>1</label>
        <note>4Fe-4S-S-AdoMet</note>
    </ligand>
</feature>
<feature type="binding site" evidence="12">
    <location>
        <position position="51"/>
    </location>
    <ligand>
        <name>S-adenosyl-L-methionine</name>
        <dbReference type="ChEBI" id="CHEBI:59789"/>
    </ligand>
</feature>
<evidence type="ECO:0000256" key="2">
    <source>
        <dbReference type="ARBA" id="ARBA00022485"/>
    </source>
</evidence>
<dbReference type="HAMAP" id="MF_01225_B">
    <property type="entry name" value="MoaA_B"/>
    <property type="match status" value="1"/>
</dbReference>
<evidence type="ECO:0000256" key="4">
    <source>
        <dbReference type="ARBA" id="ARBA00022723"/>
    </source>
</evidence>
<evidence type="ECO:0000313" key="15">
    <source>
        <dbReference type="Proteomes" id="UP000185151"/>
    </source>
</evidence>
<keyword evidence="15" id="KW-1185">Reference proteome</keyword>
<dbReference type="InterPro" id="IPR007197">
    <property type="entry name" value="rSAM"/>
</dbReference>
<keyword evidence="2 12" id="KW-0004">4Fe-4S</keyword>
<feature type="binding site" evidence="12">
    <location>
        <position position="45"/>
    </location>
    <ligand>
        <name>[4Fe-4S] cluster</name>
        <dbReference type="ChEBI" id="CHEBI:49883"/>
        <label>1</label>
        <note>4Fe-4S-S-AdoMet</note>
    </ligand>
</feature>
<reference evidence="14 15" key="1">
    <citation type="submission" date="2016-11" db="EMBL/GenBank/DDBJ databases">
        <authorList>
            <person name="Jaros S."/>
            <person name="Januszkiewicz K."/>
            <person name="Wedrychowicz H."/>
        </authorList>
    </citation>
    <scope>NUCLEOTIDE SEQUENCE [LARGE SCALE GENOMIC DNA]</scope>
    <source>
        <strain evidence="14 15">GAS95</strain>
    </source>
</reference>
<evidence type="ECO:0000256" key="12">
    <source>
        <dbReference type="HAMAP-Rule" id="MF_01225"/>
    </source>
</evidence>
<dbReference type="SUPFAM" id="SSF102114">
    <property type="entry name" value="Radical SAM enzymes"/>
    <property type="match status" value="1"/>
</dbReference>
<evidence type="ECO:0000256" key="11">
    <source>
        <dbReference type="ARBA" id="ARBA00048697"/>
    </source>
</evidence>
<dbReference type="SMART" id="SM00729">
    <property type="entry name" value="Elp3"/>
    <property type="match status" value="1"/>
</dbReference>
<feature type="binding site" evidence="12">
    <location>
        <position position="189"/>
    </location>
    <ligand>
        <name>GTP</name>
        <dbReference type="ChEBI" id="CHEBI:37565"/>
    </ligand>
</feature>
<evidence type="ECO:0000259" key="13">
    <source>
        <dbReference type="PROSITE" id="PS51918"/>
    </source>
</evidence>
<dbReference type="NCBIfam" id="TIGR02666">
    <property type="entry name" value="moaA"/>
    <property type="match status" value="1"/>
</dbReference>
<evidence type="ECO:0000256" key="7">
    <source>
        <dbReference type="ARBA" id="ARBA00023014"/>
    </source>
</evidence>
<dbReference type="Pfam" id="PF04055">
    <property type="entry name" value="Radical_SAM"/>
    <property type="match status" value="1"/>
</dbReference>
<keyword evidence="4 12" id="KW-0479">Metal-binding</keyword>
<organism evidence="14 15">
    <name type="scientific">Paraburkholderia phenazinium</name>
    <dbReference type="NCBI Taxonomy" id="60549"/>
    <lineage>
        <taxon>Bacteria</taxon>
        <taxon>Pseudomonadati</taxon>
        <taxon>Pseudomonadota</taxon>
        <taxon>Betaproteobacteria</taxon>
        <taxon>Burkholderiales</taxon>
        <taxon>Burkholderiaceae</taxon>
        <taxon>Paraburkholderia</taxon>
    </lineage>
</organism>
<dbReference type="SFLD" id="SFLDG01383">
    <property type="entry name" value="cyclic_pyranopterin_phosphate"/>
    <property type="match status" value="1"/>
</dbReference>
<dbReference type="GO" id="GO:0005525">
    <property type="term" value="F:GTP binding"/>
    <property type="evidence" value="ECO:0007669"/>
    <property type="project" value="UniProtKB-UniRule"/>
</dbReference>
<evidence type="ECO:0000256" key="1">
    <source>
        <dbReference type="ARBA" id="ARBA00012167"/>
    </source>
</evidence>
<dbReference type="EMBL" id="FSRU01000001">
    <property type="protein sequence ID" value="SIN95257.1"/>
    <property type="molecule type" value="Genomic_DNA"/>
</dbReference>
<dbReference type="GO" id="GO:0046872">
    <property type="term" value="F:metal ion binding"/>
    <property type="evidence" value="ECO:0007669"/>
    <property type="project" value="UniProtKB-KW"/>
</dbReference>
<comment type="similarity">
    <text evidence="12">Belongs to the radical SAM superfamily. MoaA family.</text>
</comment>
<feature type="binding site" evidence="12">
    <location>
        <position position="127"/>
    </location>
    <ligand>
        <name>GTP</name>
        <dbReference type="ChEBI" id="CHEBI:37565"/>
    </ligand>
</feature>
<sequence length="367" mass="40083">MNIIDAPIAAETEYRHRVSVSDASPPLDKLNRPLRDLRLSVIDQCNFRCTYCMPRDTFGPDYPFLPSAQRLSFEQMVKLAKAFALLGVEKIRITGGEPLLRRGLEALIEQLAKLTTASGKPMELALTTNGSLLAAKARSLRDAGLNRVTVSLDAVDDAVFRRMSDVDMPVSRILDGIETARAVGLAPIKVNAVVERGVNDSQILPLVRQFKGSGVAVRFIEYMDVGGAGGWSNTKVITARETRQIVEAEFPLIPIVSPEQMGTAVTYRHADGKGDVGFIASVSQPFCGTCTRARVSADGQLYTCLFATQGTDLRPWLADNASVEQLATAVRGRWIQRDDRYSELRSAPRRPGSAKVYPTVRMSLVGG</sequence>
<gene>
    <name evidence="12" type="primary">moaA</name>
    <name evidence="14" type="ORF">SAMN05444165_0225</name>
</gene>
<dbReference type="InterPro" id="IPR040064">
    <property type="entry name" value="MoaA-like"/>
</dbReference>
<comment type="subunit">
    <text evidence="12">Monomer and homodimer.</text>
</comment>
<dbReference type="SFLD" id="SFLDG01067">
    <property type="entry name" value="SPASM/twitch_domain_containing"/>
    <property type="match status" value="1"/>
</dbReference>
<dbReference type="OrthoDB" id="9763993at2"/>
<dbReference type="PROSITE" id="PS01305">
    <property type="entry name" value="MOAA_NIFB_PQQE"/>
    <property type="match status" value="1"/>
</dbReference>
<name>A0A1N6FJ37_9BURK</name>
<dbReference type="InterPro" id="IPR013483">
    <property type="entry name" value="MoaA"/>
</dbReference>
<keyword evidence="5 12" id="KW-0547">Nucleotide-binding</keyword>
<dbReference type="AlphaFoldDB" id="A0A1N6FJ37"/>
<feature type="binding site" evidence="12">
    <location>
        <position position="223"/>
    </location>
    <ligand>
        <name>S-adenosyl-L-methionine</name>
        <dbReference type="ChEBI" id="CHEBI:59789"/>
    </ligand>
</feature>
<dbReference type="UniPathway" id="UPA00344"/>
<evidence type="ECO:0000256" key="9">
    <source>
        <dbReference type="ARBA" id="ARBA00023150"/>
    </source>
</evidence>